<dbReference type="Proteomes" id="UP000654075">
    <property type="component" value="Unassembled WGS sequence"/>
</dbReference>
<organism evidence="1 2">
    <name type="scientific">Polarella glacialis</name>
    <name type="common">Dinoflagellate</name>
    <dbReference type="NCBI Taxonomy" id="89957"/>
    <lineage>
        <taxon>Eukaryota</taxon>
        <taxon>Sar</taxon>
        <taxon>Alveolata</taxon>
        <taxon>Dinophyceae</taxon>
        <taxon>Suessiales</taxon>
        <taxon>Suessiaceae</taxon>
        <taxon>Polarella</taxon>
    </lineage>
</organism>
<reference evidence="1" key="1">
    <citation type="submission" date="2021-02" db="EMBL/GenBank/DDBJ databases">
        <authorList>
            <person name="Dougan E. K."/>
            <person name="Rhodes N."/>
            <person name="Thang M."/>
            <person name="Chan C."/>
        </authorList>
    </citation>
    <scope>NUCLEOTIDE SEQUENCE</scope>
</reference>
<protein>
    <submittedName>
        <fullName evidence="1">Uncharacterized protein</fullName>
    </submittedName>
</protein>
<proteinExistence type="predicted"/>
<feature type="non-terminal residue" evidence="1">
    <location>
        <position position="148"/>
    </location>
</feature>
<sequence>VMAARQASAALCGGTNLIVLGDSASEMEAAQTSTVGLLTPWAVKTVKFKEAPSVDELLEQLRLINQELAAVVTDDKSCCRNLAHWMQPVYGGHQPSPDLVRYQLPGGRHATTTFNSTQLGVSPWASLAAASPAPYGYDCCPLEVFARE</sequence>
<comment type="caution">
    <text evidence="1">The sequence shown here is derived from an EMBL/GenBank/DDBJ whole genome shotgun (WGS) entry which is preliminary data.</text>
</comment>
<gene>
    <name evidence="1" type="ORF">PGLA1383_LOCUS24202</name>
</gene>
<keyword evidence="2" id="KW-1185">Reference proteome</keyword>
<accession>A0A813F423</accession>
<evidence type="ECO:0000313" key="1">
    <source>
        <dbReference type="EMBL" id="CAE8606217.1"/>
    </source>
</evidence>
<dbReference type="AlphaFoldDB" id="A0A813F423"/>
<dbReference type="EMBL" id="CAJNNV010018827">
    <property type="protein sequence ID" value="CAE8606217.1"/>
    <property type="molecule type" value="Genomic_DNA"/>
</dbReference>
<name>A0A813F423_POLGL</name>
<evidence type="ECO:0000313" key="2">
    <source>
        <dbReference type="Proteomes" id="UP000654075"/>
    </source>
</evidence>